<organism evidence="2 3">
    <name type="scientific">Plutella xylostella</name>
    <name type="common">Diamondback moth</name>
    <name type="synonym">Plutella maculipennis</name>
    <dbReference type="NCBI Taxonomy" id="51655"/>
    <lineage>
        <taxon>Eukaryota</taxon>
        <taxon>Metazoa</taxon>
        <taxon>Ecdysozoa</taxon>
        <taxon>Arthropoda</taxon>
        <taxon>Hexapoda</taxon>
        <taxon>Insecta</taxon>
        <taxon>Pterygota</taxon>
        <taxon>Neoptera</taxon>
        <taxon>Endopterygota</taxon>
        <taxon>Lepidoptera</taxon>
        <taxon>Glossata</taxon>
        <taxon>Ditrysia</taxon>
        <taxon>Yponomeutoidea</taxon>
        <taxon>Plutellidae</taxon>
        <taxon>Plutella</taxon>
    </lineage>
</organism>
<feature type="chain" id="PRO_5035938066" evidence="1">
    <location>
        <begin position="16"/>
        <end position="286"/>
    </location>
</feature>
<sequence length="286" mass="33173">MKTVLLLCILIAVSAENEPEKPECDGIHVRGKFHKKEVLGRGLNRPYQLGLLRHSHKIFFSFNVGSDEEDTFKIGFIEKNHTSHQVLEDVENGFALAVDDENHVAYFGGSSGIYRYHDHPDNKEHKVTKILHDHNIWDMFYKKQLYFITFPKQHLYKLDVHKDGSKPERVKDIHEEIYQFAIDGDNDKFITNETGLFRIKSGSKLRVHYKGETVFRAIEINNKGEAFFSGKHCISVADKKKHELEEIAYVKNIFGLAFDHEDNIIYSDPHEIIRLLPAECEKKPPK</sequence>
<feature type="signal peptide" evidence="1">
    <location>
        <begin position="1"/>
        <end position="15"/>
    </location>
</feature>
<evidence type="ECO:0000313" key="3">
    <source>
        <dbReference type="Proteomes" id="UP000653454"/>
    </source>
</evidence>
<keyword evidence="3" id="KW-1185">Reference proteome</keyword>
<dbReference type="SUPFAM" id="SSF101898">
    <property type="entry name" value="NHL repeat"/>
    <property type="match status" value="1"/>
</dbReference>
<dbReference type="EMBL" id="CAJHNJ030000010">
    <property type="protein sequence ID" value="CAG9107618.1"/>
    <property type="molecule type" value="Genomic_DNA"/>
</dbReference>
<keyword evidence="1" id="KW-0732">Signal</keyword>
<proteinExistence type="predicted"/>
<gene>
    <name evidence="2" type="ORF">PLXY2_LOCUS3967</name>
</gene>
<evidence type="ECO:0000313" key="2">
    <source>
        <dbReference type="EMBL" id="CAG9107618.1"/>
    </source>
</evidence>
<accession>A0A8S4E0D9</accession>
<evidence type="ECO:0000256" key="1">
    <source>
        <dbReference type="SAM" id="SignalP"/>
    </source>
</evidence>
<dbReference type="Proteomes" id="UP000653454">
    <property type="component" value="Unassembled WGS sequence"/>
</dbReference>
<reference evidence="2" key="1">
    <citation type="submission" date="2020-11" db="EMBL/GenBank/DDBJ databases">
        <authorList>
            <person name="Whiteford S."/>
        </authorList>
    </citation>
    <scope>NUCLEOTIDE SEQUENCE</scope>
</reference>
<dbReference type="AlphaFoldDB" id="A0A8S4E0D9"/>
<protein>
    <submittedName>
        <fullName evidence="2">(diamondback moth) hypothetical protein</fullName>
    </submittedName>
</protein>
<comment type="caution">
    <text evidence="2">The sequence shown here is derived from an EMBL/GenBank/DDBJ whole genome shotgun (WGS) entry which is preliminary data.</text>
</comment>
<name>A0A8S4E0D9_PLUXY</name>